<dbReference type="OrthoDB" id="4990at2"/>
<reference evidence="2 3" key="1">
    <citation type="submission" date="2015-08" db="EMBL/GenBank/DDBJ databases">
        <title>Draft genome sequence of cellulolytic and xylanolytic Paenibacillus sp. A59, isolated from a decaying forest soil from Patagonia, Argentina.</title>
        <authorList>
            <person name="Ghio S."/>
            <person name="Caceres A.M."/>
            <person name="Talia P."/>
            <person name="Grasso D."/>
            <person name="Campos E."/>
        </authorList>
    </citation>
    <scope>NUCLEOTIDE SEQUENCE [LARGE SCALE GENOMIC DNA]</scope>
    <source>
        <strain evidence="2 3">A59</strain>
    </source>
</reference>
<feature type="transmembrane region" description="Helical" evidence="1">
    <location>
        <begin position="36"/>
        <end position="54"/>
    </location>
</feature>
<dbReference type="PATRIC" id="fig|1705561.3.peg.3879"/>
<evidence type="ECO:0008006" key="4">
    <source>
        <dbReference type="Google" id="ProtNLM"/>
    </source>
</evidence>
<proteinExistence type="predicted"/>
<name>A0A0N0C3U4_9BACL</name>
<gene>
    <name evidence="2" type="ORF">AMS66_18755</name>
</gene>
<dbReference type="AlphaFoldDB" id="A0A0N0C3U4"/>
<keyword evidence="3" id="KW-1185">Reference proteome</keyword>
<dbReference type="EMBL" id="LITU01000068">
    <property type="protein sequence ID" value="KOY14824.1"/>
    <property type="molecule type" value="Genomic_DNA"/>
</dbReference>
<keyword evidence="1" id="KW-0812">Transmembrane</keyword>
<keyword evidence="1" id="KW-1133">Transmembrane helix</keyword>
<evidence type="ECO:0000313" key="3">
    <source>
        <dbReference type="Proteomes" id="UP000037688"/>
    </source>
</evidence>
<dbReference type="RefSeq" id="WP_053782250.1">
    <property type="nucleotide sequence ID" value="NZ_LITU01000068.1"/>
</dbReference>
<accession>A0A0N0C3U4</accession>
<evidence type="ECO:0000256" key="1">
    <source>
        <dbReference type="SAM" id="Phobius"/>
    </source>
</evidence>
<organism evidence="2 3">
    <name type="scientific">Paenibacillus xylanivorans</name>
    <dbReference type="NCBI Taxonomy" id="1705561"/>
    <lineage>
        <taxon>Bacteria</taxon>
        <taxon>Bacillati</taxon>
        <taxon>Bacillota</taxon>
        <taxon>Bacilli</taxon>
        <taxon>Bacillales</taxon>
        <taxon>Paenibacillaceae</taxon>
        <taxon>Paenibacillus</taxon>
    </lineage>
</organism>
<keyword evidence="1" id="KW-0472">Membrane</keyword>
<comment type="caution">
    <text evidence="2">The sequence shown here is derived from an EMBL/GenBank/DDBJ whole genome shotgun (WGS) entry which is preliminary data.</text>
</comment>
<protein>
    <recommendedName>
        <fullName evidence="4">SPOR domain-containing protein</fullName>
    </recommendedName>
</protein>
<evidence type="ECO:0000313" key="2">
    <source>
        <dbReference type="EMBL" id="KOY14824.1"/>
    </source>
</evidence>
<sequence length="283" mass="31425">MTGKERYEQIKIPSGLSGVIQQARQRARNQKRRKMIIWRSSSLVAACAAVMITANVPGVAKALSDVPVIGSVVKILQVGGGGERTDGVSVTTTQESDTLNIHFQIDGEQITSAPSYTVDHKEGPNRLIFTFNGVRNLDYAKLENDIKALKNVKDVYQNIILDDSAIGFVVELKDHVDYSVSEYQQPGYIQLKLSSAEKSTQSHELFFVRSEDMEQGEALAMLAEQYSADGSSVVQTKNGTFTVVMGAFENRADAEKHLKEFTDREDYSQQLHVDSWMSNENPQ</sequence>
<dbReference type="Proteomes" id="UP000037688">
    <property type="component" value="Unassembled WGS sequence"/>
</dbReference>